<dbReference type="CDD" id="cd03443">
    <property type="entry name" value="PaaI_thioesterase"/>
    <property type="match status" value="1"/>
</dbReference>
<comment type="caution">
    <text evidence="4">The sequence shown here is derived from an EMBL/GenBank/DDBJ whole genome shotgun (WGS) entry which is preliminary data.</text>
</comment>
<dbReference type="PANTHER" id="PTHR21660">
    <property type="entry name" value="THIOESTERASE SUPERFAMILY MEMBER-RELATED"/>
    <property type="match status" value="1"/>
</dbReference>
<evidence type="ECO:0000259" key="3">
    <source>
        <dbReference type="Pfam" id="PF03061"/>
    </source>
</evidence>
<organism evidence="4 5">
    <name type="scientific">Candidatus Phycosocius bacilliformis</name>
    <dbReference type="NCBI Taxonomy" id="1445552"/>
    <lineage>
        <taxon>Bacteria</taxon>
        <taxon>Pseudomonadati</taxon>
        <taxon>Pseudomonadota</taxon>
        <taxon>Alphaproteobacteria</taxon>
        <taxon>Caulobacterales</taxon>
        <taxon>Caulobacterales incertae sedis</taxon>
        <taxon>Candidatus Phycosocius</taxon>
    </lineage>
</organism>
<sequence>MSARPGPTRSDAEVLAKFTQAKSRPPCSDTLSLNVLSIDQAAGKVRIAMVGQAAWCNPRGALQGGFVTAMLDEAMAIAGIVAGEMAFAVPTLELKTTFLRPCPAGPVEAEGRVIKWGQKAAFLEADLFDAEGKLVARATSTVVPTPLPARHPRADG</sequence>
<dbReference type="EMBL" id="BFBR01000001">
    <property type="protein sequence ID" value="GBF56537.1"/>
    <property type="molecule type" value="Genomic_DNA"/>
</dbReference>
<dbReference type="Gene3D" id="3.10.129.10">
    <property type="entry name" value="Hotdog Thioesterase"/>
    <property type="match status" value="1"/>
</dbReference>
<feature type="domain" description="Thioesterase" evidence="3">
    <location>
        <begin position="61"/>
        <end position="136"/>
    </location>
</feature>
<keyword evidence="2" id="KW-0378">Hydrolase</keyword>
<dbReference type="InterPro" id="IPR006683">
    <property type="entry name" value="Thioestr_dom"/>
</dbReference>
<dbReference type="PANTHER" id="PTHR21660:SF1">
    <property type="entry name" value="ACYL-COENZYME A THIOESTERASE 13"/>
    <property type="match status" value="1"/>
</dbReference>
<name>A0A2P2E663_9PROT</name>
<dbReference type="AlphaFoldDB" id="A0A2P2E663"/>
<keyword evidence="5" id="KW-1185">Reference proteome</keyword>
<dbReference type="SUPFAM" id="SSF54637">
    <property type="entry name" value="Thioesterase/thiol ester dehydrase-isomerase"/>
    <property type="match status" value="1"/>
</dbReference>
<protein>
    <recommendedName>
        <fullName evidence="3">Thioesterase domain-containing protein</fullName>
    </recommendedName>
</protein>
<dbReference type="Proteomes" id="UP000245086">
    <property type="component" value="Unassembled WGS sequence"/>
</dbReference>
<proteinExistence type="inferred from homology"/>
<dbReference type="InterPro" id="IPR039298">
    <property type="entry name" value="ACOT13"/>
</dbReference>
<dbReference type="OrthoDB" id="9813282at2"/>
<dbReference type="RefSeq" id="WP_108983412.1">
    <property type="nucleotide sequence ID" value="NZ_BFBR01000001.1"/>
</dbReference>
<evidence type="ECO:0000256" key="1">
    <source>
        <dbReference type="ARBA" id="ARBA00008324"/>
    </source>
</evidence>
<accession>A0A2P2E663</accession>
<evidence type="ECO:0000313" key="4">
    <source>
        <dbReference type="EMBL" id="GBF56537.1"/>
    </source>
</evidence>
<dbReference type="GO" id="GO:0047617">
    <property type="term" value="F:fatty acyl-CoA hydrolase activity"/>
    <property type="evidence" value="ECO:0007669"/>
    <property type="project" value="InterPro"/>
</dbReference>
<evidence type="ECO:0000313" key="5">
    <source>
        <dbReference type="Proteomes" id="UP000245086"/>
    </source>
</evidence>
<dbReference type="Pfam" id="PF03061">
    <property type="entry name" value="4HBT"/>
    <property type="match status" value="1"/>
</dbReference>
<dbReference type="InterPro" id="IPR003736">
    <property type="entry name" value="PAAI_dom"/>
</dbReference>
<comment type="similarity">
    <text evidence="1">Belongs to the thioesterase PaaI family.</text>
</comment>
<dbReference type="NCBIfam" id="TIGR00369">
    <property type="entry name" value="unchar_dom_1"/>
    <property type="match status" value="1"/>
</dbReference>
<reference evidence="4 5" key="1">
    <citation type="journal article" date="2018" name="Genome Announc.">
        <title>Draft Genome Sequence of "Candidatus Phycosocius bacilliformis," an Alphaproteobacterial Ectosymbiont of the Hydrocarbon-Producing Green Alga Botryococcus braunii.</title>
        <authorList>
            <person name="Tanabe Y."/>
            <person name="Yamaguchi H."/>
            <person name="Watanabe M.M."/>
        </authorList>
    </citation>
    <scope>NUCLEOTIDE SEQUENCE [LARGE SCALE GENOMIC DNA]</scope>
    <source>
        <strain evidence="4 5">BOTRYCO-2</strain>
    </source>
</reference>
<gene>
    <name evidence="4" type="ORF">PbB2_00194</name>
</gene>
<evidence type="ECO:0000256" key="2">
    <source>
        <dbReference type="ARBA" id="ARBA00022801"/>
    </source>
</evidence>
<dbReference type="InterPro" id="IPR029069">
    <property type="entry name" value="HotDog_dom_sf"/>
</dbReference>